<keyword evidence="11" id="KW-0325">Glycoprotein</keyword>
<evidence type="ECO:0000256" key="4">
    <source>
        <dbReference type="ARBA" id="ARBA00011245"/>
    </source>
</evidence>
<accession>A0A9W8K6X2</accession>
<dbReference type="GO" id="GO:0050660">
    <property type="term" value="F:flavin adenine dinucleotide binding"/>
    <property type="evidence" value="ECO:0007669"/>
    <property type="project" value="InterPro"/>
</dbReference>
<evidence type="ECO:0000256" key="14">
    <source>
        <dbReference type="ARBA" id="ARBA00034010"/>
    </source>
</evidence>
<dbReference type="Pfam" id="PF05199">
    <property type="entry name" value="GMC_oxred_C"/>
    <property type="match status" value="1"/>
</dbReference>
<evidence type="ECO:0000256" key="15">
    <source>
        <dbReference type="ARBA" id="ARBA00034029"/>
    </source>
</evidence>
<dbReference type="PANTHER" id="PTHR11552">
    <property type="entry name" value="GLUCOSE-METHANOL-CHOLINE GMC OXIDOREDUCTASE"/>
    <property type="match status" value="1"/>
</dbReference>
<comment type="catalytic activity">
    <reaction evidence="13">
        <text>pyranose + acceptor = pyranos-2-ulose + reduced acceptor.</text>
        <dbReference type="EC" id="1.1.99.29"/>
    </reaction>
</comment>
<dbReference type="InterPro" id="IPR012132">
    <property type="entry name" value="GMC_OxRdtase"/>
</dbReference>
<dbReference type="AlphaFoldDB" id="A0A9W8K6X2"/>
<feature type="domain" description="Glucose-methanol-choline oxidoreductase N-terminal" evidence="18">
    <location>
        <begin position="57"/>
        <end position="71"/>
    </location>
</feature>
<dbReference type="InterPro" id="IPR007867">
    <property type="entry name" value="GMC_OxRtase_C"/>
</dbReference>
<evidence type="ECO:0000256" key="7">
    <source>
        <dbReference type="ARBA" id="ARBA00022630"/>
    </source>
</evidence>
<keyword evidence="10" id="KW-0560">Oxidoreductase</keyword>
<dbReference type="EC" id="1.1.99.29" evidence="5"/>
<keyword evidence="6" id="KW-0964">Secreted</keyword>
<comment type="caution">
    <text evidence="19">The sequence shown here is derived from an EMBL/GenBank/DDBJ whole genome shotgun (WGS) entry which is preliminary data.</text>
</comment>
<evidence type="ECO:0000256" key="12">
    <source>
        <dbReference type="ARBA" id="ARBA00024699"/>
    </source>
</evidence>
<dbReference type="SUPFAM" id="SSF54373">
    <property type="entry name" value="FAD-linked reductases, C-terminal domain"/>
    <property type="match status" value="1"/>
</dbReference>
<keyword evidence="7" id="KW-0285">Flavoprotein</keyword>
<evidence type="ECO:0000256" key="3">
    <source>
        <dbReference type="ARBA" id="ARBA00010790"/>
    </source>
</evidence>
<sequence length="338" mass="36258">MTRSVDPSTGKRSYAASASLLLQRTSSQTPKAIGVEFVNNGQTYTVAASKQVILSAGSLKTPQILELSGIGDAKSLQQLNIPVVIDMPQVGENMIDHPTTAAGYQVKDGTLTLDILTNNQTFLDEQQALYDATGTGAFTFTAQVTGSFPLKSISSPAVYGAMRSALDSALQGMTLTPMQQKQYNLLKSWADGGKIGWVMPHEFSRGSVHINSADPLASPLIDPKYMSMQFDLDAQTLGGHFLRTWVTGSPLSDLIVGPTVPGASVVTDADWQNYIRASLVTTHHPIGTTAMASKSLGGVVDPRLNVYGTKNLKVVDAGIIPMTVARRSRPRYMLSLRR</sequence>
<comment type="catalytic activity">
    <reaction evidence="14">
        <text>pyranose + acceptor = pyranos-2,3-diulose + reduced acceptor.</text>
        <dbReference type="EC" id="1.1.99.29"/>
    </reaction>
</comment>
<dbReference type="InterPro" id="IPR036188">
    <property type="entry name" value="FAD/NAD-bd_sf"/>
</dbReference>
<dbReference type="SUPFAM" id="SSF51905">
    <property type="entry name" value="FAD/NAD(P)-binding domain"/>
    <property type="match status" value="1"/>
</dbReference>
<name>A0A9W8K6X2_9AGAR</name>
<keyword evidence="20" id="KW-1185">Reference proteome</keyword>
<dbReference type="Proteomes" id="UP001148786">
    <property type="component" value="Unassembled WGS sequence"/>
</dbReference>
<dbReference type="InterPro" id="IPR000172">
    <property type="entry name" value="GMC_OxRdtase_N"/>
</dbReference>
<evidence type="ECO:0000256" key="6">
    <source>
        <dbReference type="ARBA" id="ARBA00022525"/>
    </source>
</evidence>
<dbReference type="PROSITE" id="PS00624">
    <property type="entry name" value="GMC_OXRED_2"/>
    <property type="match status" value="1"/>
</dbReference>
<comment type="catalytic activity">
    <reaction evidence="15">
        <text>pyranose + acceptor = pyranos-3-ulose + reduced acceptor.</text>
        <dbReference type="EC" id="1.1.99.29"/>
    </reaction>
</comment>
<evidence type="ECO:0000256" key="8">
    <source>
        <dbReference type="ARBA" id="ARBA00022729"/>
    </source>
</evidence>
<comment type="catalytic activity">
    <reaction evidence="16">
        <text>a pyranoside + acceptor = a pyranosid-3-ulose + reduced acceptor.</text>
        <dbReference type="EC" id="1.1.99.29"/>
    </reaction>
</comment>
<comment type="catalytic activity">
    <reaction evidence="17">
        <text>a pyranoside + acceptor = a pyranosid-3,4-diulose + reduced acceptor.</text>
        <dbReference type="EC" id="1.1.99.29"/>
    </reaction>
</comment>
<dbReference type="PANTHER" id="PTHR11552:SF201">
    <property type="entry name" value="GLUCOSE-METHANOL-CHOLINE OXIDOREDUCTASE N-TERMINAL DOMAIN-CONTAINING PROTEIN"/>
    <property type="match status" value="1"/>
</dbReference>
<dbReference type="Gene3D" id="3.50.50.60">
    <property type="entry name" value="FAD/NAD(P)-binding domain"/>
    <property type="match status" value="1"/>
</dbReference>
<comment type="function">
    <text evidence="12">Catalyzes the single-oxidation or sequential double oxidation reaction of carbohydrates primarily at carbon-2 and/or carbon-3 with the concomitant reduction of the flavin. The enzyme exhibits a broad sugar substrate specificity, oxidizing different aldopyranoses to the corresponding C-1, C-2, C-3 or C-1,2, C-2,3 and C-3,4 (di)dehydro sugars with substrate-specific regioselectivity. Accepts only a narrow range of electron acceptors such as substituted benzoquinones and complexed metal ions and reacts extremely slowly with O(2) as acceptor. May play a role in the natural recycling of plant matter by oxidizing all major monosaccharides in lignocellulose and by reducing quinone compounds or reactive radical species generated during lignin depolymerization.</text>
</comment>
<organism evidence="19 20">
    <name type="scientific">Agrocybe chaxingu</name>
    <dbReference type="NCBI Taxonomy" id="84603"/>
    <lineage>
        <taxon>Eukaryota</taxon>
        <taxon>Fungi</taxon>
        <taxon>Dikarya</taxon>
        <taxon>Basidiomycota</taxon>
        <taxon>Agaricomycotina</taxon>
        <taxon>Agaricomycetes</taxon>
        <taxon>Agaricomycetidae</taxon>
        <taxon>Agaricales</taxon>
        <taxon>Agaricineae</taxon>
        <taxon>Strophariaceae</taxon>
        <taxon>Agrocybe</taxon>
    </lineage>
</organism>
<dbReference type="EMBL" id="JANKHO010000145">
    <property type="protein sequence ID" value="KAJ3514439.1"/>
    <property type="molecule type" value="Genomic_DNA"/>
</dbReference>
<evidence type="ECO:0000256" key="2">
    <source>
        <dbReference type="ARBA" id="ARBA00004613"/>
    </source>
</evidence>
<evidence type="ECO:0000256" key="17">
    <source>
        <dbReference type="ARBA" id="ARBA00034059"/>
    </source>
</evidence>
<comment type="subunit">
    <text evidence="4">Monomer.</text>
</comment>
<proteinExistence type="inferred from homology"/>
<comment type="cofactor">
    <cofactor evidence="1">
        <name>FAD</name>
        <dbReference type="ChEBI" id="CHEBI:57692"/>
    </cofactor>
</comment>
<evidence type="ECO:0000256" key="9">
    <source>
        <dbReference type="ARBA" id="ARBA00022827"/>
    </source>
</evidence>
<dbReference type="OrthoDB" id="269227at2759"/>
<evidence type="ECO:0000256" key="13">
    <source>
        <dbReference type="ARBA" id="ARBA00033986"/>
    </source>
</evidence>
<dbReference type="GO" id="GO:0033718">
    <property type="term" value="F:pyranose dehydrogenase (acceptor) activity"/>
    <property type="evidence" value="ECO:0007669"/>
    <property type="project" value="UniProtKB-EC"/>
</dbReference>
<comment type="subcellular location">
    <subcellularLocation>
        <location evidence="2">Secreted</location>
    </subcellularLocation>
</comment>
<evidence type="ECO:0000313" key="20">
    <source>
        <dbReference type="Proteomes" id="UP001148786"/>
    </source>
</evidence>
<evidence type="ECO:0000256" key="5">
    <source>
        <dbReference type="ARBA" id="ARBA00013177"/>
    </source>
</evidence>
<evidence type="ECO:0000256" key="11">
    <source>
        <dbReference type="ARBA" id="ARBA00023180"/>
    </source>
</evidence>
<dbReference type="Gene3D" id="3.30.560.10">
    <property type="entry name" value="Glucose Oxidase, domain 3"/>
    <property type="match status" value="1"/>
</dbReference>
<evidence type="ECO:0000259" key="18">
    <source>
        <dbReference type="PROSITE" id="PS00624"/>
    </source>
</evidence>
<comment type="similarity">
    <text evidence="3">Belongs to the GMC oxidoreductase family.</text>
</comment>
<keyword evidence="9" id="KW-0274">FAD</keyword>
<dbReference type="Pfam" id="PF00732">
    <property type="entry name" value="GMC_oxred_N"/>
    <property type="match status" value="1"/>
</dbReference>
<evidence type="ECO:0000313" key="19">
    <source>
        <dbReference type="EMBL" id="KAJ3514439.1"/>
    </source>
</evidence>
<reference evidence="19" key="1">
    <citation type="submission" date="2022-07" db="EMBL/GenBank/DDBJ databases">
        <title>Genome Sequence of Agrocybe chaxingu.</title>
        <authorList>
            <person name="Buettner E."/>
        </authorList>
    </citation>
    <scope>NUCLEOTIDE SEQUENCE</scope>
    <source>
        <strain evidence="19">MP-N11</strain>
    </source>
</reference>
<evidence type="ECO:0000256" key="10">
    <source>
        <dbReference type="ARBA" id="ARBA00023002"/>
    </source>
</evidence>
<evidence type="ECO:0000256" key="16">
    <source>
        <dbReference type="ARBA" id="ARBA00034050"/>
    </source>
</evidence>
<dbReference type="GO" id="GO:0005576">
    <property type="term" value="C:extracellular region"/>
    <property type="evidence" value="ECO:0007669"/>
    <property type="project" value="UniProtKB-SubCell"/>
</dbReference>
<protein>
    <recommendedName>
        <fullName evidence="5">pyranose dehydrogenase (acceptor)</fullName>
        <ecNumber evidence="5">1.1.99.29</ecNumber>
    </recommendedName>
</protein>
<gene>
    <name evidence="19" type="ORF">NLJ89_g2386</name>
</gene>
<keyword evidence="8" id="KW-0732">Signal</keyword>
<evidence type="ECO:0000256" key="1">
    <source>
        <dbReference type="ARBA" id="ARBA00001974"/>
    </source>
</evidence>